<feature type="non-terminal residue" evidence="2">
    <location>
        <position position="1"/>
    </location>
</feature>
<protein>
    <submittedName>
        <fullName evidence="2">Uncharacterized protein</fullName>
    </submittedName>
</protein>
<feature type="region of interest" description="Disordered" evidence="1">
    <location>
        <begin position="207"/>
        <end position="240"/>
    </location>
</feature>
<dbReference type="EMBL" id="AHHH01000313">
    <property type="protein sequence ID" value="ESU40129.1"/>
    <property type="molecule type" value="Genomic_DNA"/>
</dbReference>
<evidence type="ECO:0000313" key="3">
    <source>
        <dbReference type="Proteomes" id="UP000018040"/>
    </source>
</evidence>
<dbReference type="OrthoDB" id="10257444at2759"/>
<feature type="region of interest" description="Disordered" evidence="1">
    <location>
        <begin position="118"/>
        <end position="149"/>
    </location>
</feature>
<name>V6TND4_GIAIN</name>
<dbReference type="VEuPathDB" id="GiardiaDB:GL50803_0015166"/>
<comment type="caution">
    <text evidence="2">The sequence shown here is derived from an EMBL/GenBank/DDBJ whole genome shotgun (WGS) entry which is preliminary data.</text>
</comment>
<organism evidence="2 3">
    <name type="scientific">Giardia intestinalis</name>
    <name type="common">Giardia lamblia</name>
    <dbReference type="NCBI Taxonomy" id="5741"/>
    <lineage>
        <taxon>Eukaryota</taxon>
        <taxon>Metamonada</taxon>
        <taxon>Diplomonadida</taxon>
        <taxon>Hexamitidae</taxon>
        <taxon>Giardiinae</taxon>
        <taxon>Giardia</taxon>
    </lineage>
</organism>
<reference evidence="2 3" key="2">
    <citation type="journal article" date="2013" name="Genome Biol. Evol.">
        <title>Genome sequencing of Giardia lamblia genotypes A2 and B isolates (DH and GS) and comparative analysis with the genomes of genotypes A1 and E (WB and Pig).</title>
        <authorList>
            <person name="Adam R.D."/>
            <person name="Dahlstrom E.W."/>
            <person name="Martens C.A."/>
            <person name="Bruno D.P."/>
            <person name="Barbian K.D."/>
            <person name="Ricklefs S.M."/>
            <person name="Hernandez M.M."/>
            <person name="Narla N.P."/>
            <person name="Patel R.B."/>
            <person name="Porcella S.F."/>
            <person name="Nash T.E."/>
        </authorList>
    </citation>
    <scope>NUCLEOTIDE SEQUENCE [LARGE SCALE GENOMIC DNA]</scope>
    <source>
        <strain evidence="2 3">GS</strain>
    </source>
</reference>
<accession>V6TND4</accession>
<evidence type="ECO:0000313" key="2">
    <source>
        <dbReference type="EMBL" id="ESU40129.1"/>
    </source>
</evidence>
<sequence>VVIILLYRQAHLSIALCLPIGPKIDMSVNDICGAISSALGLKSLGPLPLSKEKVSLPNFAVAYLTVTEDLEKNTVSVLLEKGVLSMQCVVARDDSMPDRIQEFLSAWKTIGMSGVSLSHKSPASNPSNGACATAFQSSDQAPGKPIQSNTVVGRLPVKGTTFSGPLDLEKNGNLIGLDHPMFRRNDEPGPDARVPDGLGDFADPLLGVKRPKHLPPNAIWEPARPDTRDPLAPRSGLPYI</sequence>
<proteinExistence type="predicted"/>
<dbReference type="VEuPathDB" id="GiardiaDB:DHA2_152045"/>
<dbReference type="AlphaFoldDB" id="V6TND4"/>
<dbReference type="VEuPathDB" id="GiardiaDB:QR46_4742"/>
<dbReference type="Proteomes" id="UP000018040">
    <property type="component" value="Unassembled WGS sequence"/>
</dbReference>
<evidence type="ECO:0000256" key="1">
    <source>
        <dbReference type="SAM" id="MobiDB-lite"/>
    </source>
</evidence>
<gene>
    <name evidence="2" type="ORF">GSB_154984</name>
</gene>
<reference evidence="3" key="1">
    <citation type="submission" date="2012-02" db="EMBL/GenBank/DDBJ databases">
        <title>Genome sequencing of Giardia lamblia Genotypes A2 and B isolates (DH and GS) and comparative analysis with the genomes of Genotypes A1 and E (WB and Pig).</title>
        <authorList>
            <person name="Adam R."/>
            <person name="Dahlstrom E."/>
            <person name="Martens C."/>
            <person name="Bruno D."/>
            <person name="Barbian K."/>
            <person name="Porcella S.F."/>
            <person name="Nash T."/>
        </authorList>
    </citation>
    <scope>NUCLEOTIDE SEQUENCE</scope>
    <source>
        <strain evidence="3">GS</strain>
    </source>
</reference>